<proteinExistence type="predicted"/>
<reference evidence="4" key="1">
    <citation type="journal article" date="2008" name="Nat. Genet.">
        <title>The Pristionchus pacificus genome provides a unique perspective on nematode lifestyle and parasitism.</title>
        <authorList>
            <person name="Dieterich C."/>
            <person name="Clifton S.W."/>
            <person name="Schuster L.N."/>
            <person name="Chinwalla A."/>
            <person name="Delehaunty K."/>
            <person name="Dinkelacker I."/>
            <person name="Fulton L."/>
            <person name="Fulton R."/>
            <person name="Godfrey J."/>
            <person name="Minx P."/>
            <person name="Mitreva M."/>
            <person name="Roeseler W."/>
            <person name="Tian H."/>
            <person name="Witte H."/>
            <person name="Yang S.P."/>
            <person name="Wilson R.K."/>
            <person name="Sommer R.J."/>
        </authorList>
    </citation>
    <scope>NUCLEOTIDE SEQUENCE [LARGE SCALE GENOMIC DNA]</scope>
    <source>
        <strain evidence="4">PS312</strain>
    </source>
</reference>
<feature type="transmembrane region" description="Helical" evidence="2">
    <location>
        <begin position="216"/>
        <end position="240"/>
    </location>
</feature>
<evidence type="ECO:0000313" key="3">
    <source>
        <dbReference type="EnsemblMetazoa" id="PPA46633.1"/>
    </source>
</evidence>
<feature type="compositionally biased region" description="Low complexity" evidence="1">
    <location>
        <begin position="1"/>
        <end position="15"/>
    </location>
</feature>
<organism evidence="3 4">
    <name type="scientific">Pristionchus pacificus</name>
    <name type="common">Parasitic nematode worm</name>
    <dbReference type="NCBI Taxonomy" id="54126"/>
    <lineage>
        <taxon>Eukaryota</taxon>
        <taxon>Metazoa</taxon>
        <taxon>Ecdysozoa</taxon>
        <taxon>Nematoda</taxon>
        <taxon>Chromadorea</taxon>
        <taxon>Rhabditida</taxon>
        <taxon>Rhabditina</taxon>
        <taxon>Diplogasteromorpha</taxon>
        <taxon>Diplogasteroidea</taxon>
        <taxon>Neodiplogasteridae</taxon>
        <taxon>Pristionchus</taxon>
    </lineage>
</organism>
<evidence type="ECO:0000313" key="4">
    <source>
        <dbReference type="Proteomes" id="UP000005239"/>
    </source>
</evidence>
<evidence type="ECO:0000256" key="1">
    <source>
        <dbReference type="SAM" id="MobiDB-lite"/>
    </source>
</evidence>
<reference evidence="3" key="2">
    <citation type="submission" date="2022-06" db="UniProtKB">
        <authorList>
            <consortium name="EnsemblMetazoa"/>
        </authorList>
    </citation>
    <scope>IDENTIFICATION</scope>
    <source>
        <strain evidence="3">PS312</strain>
    </source>
</reference>
<dbReference type="AlphaFoldDB" id="A0A8R1V2H8"/>
<accession>A0A8R1V2H8</accession>
<feature type="region of interest" description="Disordered" evidence="1">
    <location>
        <begin position="1"/>
        <end position="51"/>
    </location>
</feature>
<dbReference type="OrthoDB" id="5876976at2759"/>
<name>A0A8R1V2H8_PRIPA</name>
<keyword evidence="2" id="KW-0472">Membrane</keyword>
<keyword evidence="4" id="KW-1185">Reference proteome</keyword>
<feature type="transmembrane region" description="Helical" evidence="2">
    <location>
        <begin position="191"/>
        <end position="210"/>
    </location>
</feature>
<keyword evidence="2" id="KW-0812">Transmembrane</keyword>
<protein>
    <submittedName>
        <fullName evidence="3">Uncharacterized protein</fullName>
    </submittedName>
</protein>
<dbReference type="EnsemblMetazoa" id="PPA46633.1">
    <property type="protein sequence ID" value="PPA46633.1"/>
    <property type="gene ID" value="WBGene00304412"/>
</dbReference>
<gene>
    <name evidence="3" type="primary">WBGene00304412</name>
</gene>
<sequence>MSAAPGRQPQQQQPQRRTRADRAKKARTSKERRRIMQTYHRKDDIPDCGPEVAEEHAEPLSAEDERFLDDLIDRRKRKIRRICVSPASSVESVVVTAIHMREGDDDNVSVCHRRLPGACPCGPTAAPVGMQHHDPTSHSMFGALAAPMRPTGGAADLQQAQHSDADSFSMFGDHRTGNYDSETLTRWSSSLFNWVYGLFSAVVGLGEHVVKTPFLLGLTLATIFLLMIAVQIEILISYFIEEFLNVAYPAFHGYLLLLENWFSGAAHTTAAFNDLSQATFCDTADRWCTQYGLLCEQRCSFSRLAAERVRGGLR</sequence>
<evidence type="ECO:0000256" key="2">
    <source>
        <dbReference type="SAM" id="Phobius"/>
    </source>
</evidence>
<feature type="compositionally biased region" description="Basic residues" evidence="1">
    <location>
        <begin position="24"/>
        <end position="35"/>
    </location>
</feature>
<dbReference type="Proteomes" id="UP000005239">
    <property type="component" value="Unassembled WGS sequence"/>
</dbReference>
<keyword evidence="2" id="KW-1133">Transmembrane helix</keyword>